<evidence type="ECO:0000256" key="6">
    <source>
        <dbReference type="SAM" id="MobiDB-lite"/>
    </source>
</evidence>
<dbReference type="GO" id="GO:0006644">
    <property type="term" value="P:phospholipid metabolic process"/>
    <property type="evidence" value="ECO:0007669"/>
    <property type="project" value="InterPro"/>
</dbReference>
<evidence type="ECO:0000256" key="3">
    <source>
        <dbReference type="ARBA" id="ARBA00022692"/>
    </source>
</evidence>
<proteinExistence type="inferred from homology"/>
<dbReference type="SMART" id="SM00014">
    <property type="entry name" value="acidPPc"/>
    <property type="match status" value="1"/>
</dbReference>
<dbReference type="PANTHER" id="PTHR10165:SF103">
    <property type="entry name" value="PHOSPHOLIPID PHOSPHATASE HOMOLOG 1.2 HOMOLOG"/>
    <property type="match status" value="1"/>
</dbReference>
<dbReference type="GO" id="GO:0046839">
    <property type="term" value="P:phospholipid dephosphorylation"/>
    <property type="evidence" value="ECO:0007669"/>
    <property type="project" value="TreeGrafter"/>
</dbReference>
<dbReference type="GO" id="GO:0008195">
    <property type="term" value="F:phosphatidate phosphatase activity"/>
    <property type="evidence" value="ECO:0007669"/>
    <property type="project" value="TreeGrafter"/>
</dbReference>
<dbReference type="Pfam" id="PF01569">
    <property type="entry name" value="PAP2"/>
    <property type="match status" value="1"/>
</dbReference>
<dbReference type="GO" id="GO:0005886">
    <property type="term" value="C:plasma membrane"/>
    <property type="evidence" value="ECO:0007669"/>
    <property type="project" value="TreeGrafter"/>
</dbReference>
<dbReference type="Gene3D" id="1.20.144.10">
    <property type="entry name" value="Phosphatidic acid phosphatase type 2/haloperoxidase"/>
    <property type="match status" value="1"/>
</dbReference>
<evidence type="ECO:0000256" key="1">
    <source>
        <dbReference type="ARBA" id="ARBA00004141"/>
    </source>
</evidence>
<dbReference type="GeneID" id="106664966"/>
<feature type="region of interest" description="Disordered" evidence="6">
    <location>
        <begin position="322"/>
        <end position="354"/>
    </location>
</feature>
<dbReference type="RefSeq" id="XP_014246565.1">
    <property type="nucleotide sequence ID" value="XM_014391079.1"/>
</dbReference>
<feature type="transmembrane region" description="Helical" evidence="7">
    <location>
        <begin position="199"/>
        <end position="219"/>
    </location>
</feature>
<feature type="transmembrane region" description="Helical" evidence="7">
    <location>
        <begin position="12"/>
        <end position="34"/>
    </location>
</feature>
<dbReference type="KEGG" id="clec:106664966"/>
<dbReference type="InterPro" id="IPR000326">
    <property type="entry name" value="PAP2/HPO"/>
</dbReference>
<evidence type="ECO:0000259" key="8">
    <source>
        <dbReference type="SMART" id="SM00014"/>
    </source>
</evidence>
<keyword evidence="3 7" id="KW-0812">Transmembrane</keyword>
<evidence type="ECO:0000313" key="9">
    <source>
        <dbReference type="EnsemblMetazoa" id="XP_014246565.1"/>
    </source>
</evidence>
<keyword evidence="5 7" id="KW-0472">Membrane</keyword>
<dbReference type="SUPFAM" id="SSF48317">
    <property type="entry name" value="Acid phosphatase/Vanadium-dependent haloperoxidase"/>
    <property type="match status" value="1"/>
</dbReference>
<sequence length="354" mass="39503">MFAMENSQISSYILPDIVSIMGSFIISLALVSFVQPRVQGFDCKNISIRYPQKPSTISATTLLNSSLGLPTCFIVGLESIIQWKKKPQGPNKTVFALKLFNTIAVFYTAFNMQFTIGTLLKLIAGEPRPYFLEACEPNVDCSDPAVNSRFVNVYNCTGDKSTVRRARGGFLSVKTSSMTTSMVYIALLTEVKLQFKEIFLGKLFLQFLFVSIALFIGASRVVDHEHKWADVVLGFCLGTATSIAAAFATNWFQQNISVIDETTNQFPDDNKMKVTKGHLKKGFHMHTKKGFSKSPRGSIKPSPERQLKGLIVKKNKVVPVRKLSYHGKRHSKRDSMKTARLSAQNPIDDEPLLQ</sequence>
<dbReference type="PANTHER" id="PTHR10165">
    <property type="entry name" value="LIPID PHOSPHATE PHOSPHATASE"/>
    <property type="match status" value="1"/>
</dbReference>
<comment type="similarity">
    <text evidence="2">Belongs to the PA-phosphatase related phosphoesterase family.</text>
</comment>
<dbReference type="InterPro" id="IPR043216">
    <property type="entry name" value="PAP-like"/>
</dbReference>
<feature type="transmembrane region" description="Helical" evidence="7">
    <location>
        <begin position="231"/>
        <end position="252"/>
    </location>
</feature>
<dbReference type="EnsemblMetazoa" id="XM_014391079.1">
    <property type="protein sequence ID" value="XP_014246565.1"/>
    <property type="gene ID" value="LOC106664966"/>
</dbReference>
<dbReference type="InterPro" id="IPR036938">
    <property type="entry name" value="PAP2/HPO_sf"/>
</dbReference>
<reference evidence="9" key="1">
    <citation type="submission" date="2022-01" db="UniProtKB">
        <authorList>
            <consortium name="EnsemblMetazoa"/>
        </authorList>
    </citation>
    <scope>IDENTIFICATION</scope>
</reference>
<evidence type="ECO:0000256" key="5">
    <source>
        <dbReference type="ARBA" id="ARBA00023136"/>
    </source>
</evidence>
<feature type="compositionally biased region" description="Basic residues" evidence="6">
    <location>
        <begin position="323"/>
        <end position="332"/>
    </location>
</feature>
<evidence type="ECO:0000256" key="2">
    <source>
        <dbReference type="ARBA" id="ARBA00008816"/>
    </source>
</evidence>
<comment type="subcellular location">
    <subcellularLocation>
        <location evidence="1">Membrane</location>
        <topology evidence="1">Multi-pass membrane protein</topology>
    </subcellularLocation>
</comment>
<dbReference type="GO" id="GO:0007165">
    <property type="term" value="P:signal transduction"/>
    <property type="evidence" value="ECO:0007669"/>
    <property type="project" value="TreeGrafter"/>
</dbReference>
<keyword evidence="4 7" id="KW-1133">Transmembrane helix</keyword>
<evidence type="ECO:0000313" key="10">
    <source>
        <dbReference type="Proteomes" id="UP000494040"/>
    </source>
</evidence>
<evidence type="ECO:0000256" key="4">
    <source>
        <dbReference type="ARBA" id="ARBA00022989"/>
    </source>
</evidence>
<dbReference type="Proteomes" id="UP000494040">
    <property type="component" value="Unassembled WGS sequence"/>
</dbReference>
<dbReference type="OrthoDB" id="8907274at2759"/>
<evidence type="ECO:0000256" key="7">
    <source>
        <dbReference type="SAM" id="Phobius"/>
    </source>
</evidence>
<protein>
    <recommendedName>
        <fullName evidence="8">Phosphatidic acid phosphatase type 2/haloperoxidase domain-containing protein</fullName>
    </recommendedName>
</protein>
<dbReference type="AlphaFoldDB" id="A0A8I6TDG2"/>
<organism evidence="9 10">
    <name type="scientific">Cimex lectularius</name>
    <name type="common">Bed bug</name>
    <name type="synonym">Acanthia lectularia</name>
    <dbReference type="NCBI Taxonomy" id="79782"/>
    <lineage>
        <taxon>Eukaryota</taxon>
        <taxon>Metazoa</taxon>
        <taxon>Ecdysozoa</taxon>
        <taxon>Arthropoda</taxon>
        <taxon>Hexapoda</taxon>
        <taxon>Insecta</taxon>
        <taxon>Pterygota</taxon>
        <taxon>Neoptera</taxon>
        <taxon>Paraneoptera</taxon>
        <taxon>Hemiptera</taxon>
        <taxon>Heteroptera</taxon>
        <taxon>Panheteroptera</taxon>
        <taxon>Cimicomorpha</taxon>
        <taxon>Cimicidae</taxon>
        <taxon>Cimex</taxon>
    </lineage>
</organism>
<accession>A0A8I6TDG2</accession>
<feature type="domain" description="Phosphatidic acid phosphatase type 2/haloperoxidase" evidence="8">
    <location>
        <begin position="101"/>
        <end position="246"/>
    </location>
</feature>
<name>A0A8I6TDG2_CIMLE</name>
<keyword evidence="10" id="KW-1185">Reference proteome</keyword>